<keyword evidence="3 9" id="KW-0597">Phosphoprotein</keyword>
<evidence type="ECO:0000259" key="10">
    <source>
        <dbReference type="PROSITE" id="PS50109"/>
    </source>
</evidence>
<evidence type="ECO:0000256" key="6">
    <source>
        <dbReference type="ARBA" id="ARBA00022777"/>
    </source>
</evidence>
<accession>A0A0F6W2Q1</accession>
<dbReference type="SMART" id="SM00387">
    <property type="entry name" value="HATPase_c"/>
    <property type="match status" value="1"/>
</dbReference>
<dbReference type="Proteomes" id="UP000034883">
    <property type="component" value="Chromosome"/>
</dbReference>
<dbReference type="EMBL" id="CP011125">
    <property type="protein sequence ID" value="AKF05968.1"/>
    <property type="molecule type" value="Genomic_DNA"/>
</dbReference>
<evidence type="ECO:0000313" key="13">
    <source>
        <dbReference type="Proteomes" id="UP000034883"/>
    </source>
</evidence>
<comment type="catalytic activity">
    <reaction evidence="1">
        <text>ATP + protein L-histidine = ADP + protein N-phospho-L-histidine.</text>
        <dbReference type="EC" id="2.7.13.3"/>
    </reaction>
</comment>
<feature type="domain" description="Histidine kinase" evidence="10">
    <location>
        <begin position="154"/>
        <end position="384"/>
    </location>
</feature>
<evidence type="ECO:0000256" key="7">
    <source>
        <dbReference type="ARBA" id="ARBA00022840"/>
    </source>
</evidence>
<keyword evidence="4" id="KW-0808">Transferase</keyword>
<reference evidence="12 13" key="1">
    <citation type="submission" date="2015-03" db="EMBL/GenBank/DDBJ databases">
        <title>Genome assembly of Sandaracinus amylolyticus DSM 53668.</title>
        <authorList>
            <person name="Sharma G."/>
            <person name="Subramanian S."/>
        </authorList>
    </citation>
    <scope>NUCLEOTIDE SEQUENCE [LARGE SCALE GENOMIC DNA]</scope>
    <source>
        <strain evidence="12 13">DSM 53668</strain>
    </source>
</reference>
<dbReference type="PROSITE" id="PS50110">
    <property type="entry name" value="RESPONSE_REGULATORY"/>
    <property type="match status" value="1"/>
</dbReference>
<dbReference type="InterPro" id="IPR005467">
    <property type="entry name" value="His_kinase_dom"/>
</dbReference>
<feature type="domain" description="Response regulatory" evidence="11">
    <location>
        <begin position="404"/>
        <end position="520"/>
    </location>
</feature>
<sequence length="521" mass="56842">MQGVSSSGPVVAFLAWSRPELADHLVEASRDELEIALAWAAGEPLPELRGGTVLLVELGDHGAASIARANSLSAAFPELLVVPVVHDAVDLDIERALREGGAADVVDTADLERGMMRVVALARRVIGMREERARLTAGLAHSERLTAIGLLAAGVGHEINNPSTAILANTERVRQEIEAVLSRPRFQQAEVLHQRASDWLEALGDVLAASRRITSIVRALHVFSRKNEDDSRPEPTSINDDVQTVMRLVGREVRYQAKVDLDLAADLPYVMAPPHALTQVVTNLVVNALQALESIALETRRLRVTTSHDDEAVCLEVADNGPGIAPETLERIFDPFFTTKEIGAGTGLGLSITRELVRRCGGEIFVESEPGFGARFRVILPRGRRTHAMPRAVSQPPPRASRLRLLIVEDDELLLRAMTSSLADDFECTPAPSGPIALQLVRSEERFDALLSDIVMPGMDGLRLYEEIVEIDPRLAARTLFVSGGLRSETLQRALLETGRPLLAKPFSMRDLARRIREVAA</sequence>
<evidence type="ECO:0000256" key="2">
    <source>
        <dbReference type="ARBA" id="ARBA00012438"/>
    </source>
</evidence>
<dbReference type="GO" id="GO:0000155">
    <property type="term" value="F:phosphorelay sensor kinase activity"/>
    <property type="evidence" value="ECO:0007669"/>
    <property type="project" value="InterPro"/>
</dbReference>
<dbReference type="Gene3D" id="3.30.565.10">
    <property type="entry name" value="Histidine kinase-like ATPase, C-terminal domain"/>
    <property type="match status" value="1"/>
</dbReference>
<dbReference type="InterPro" id="IPR004358">
    <property type="entry name" value="Sig_transdc_His_kin-like_C"/>
</dbReference>
<evidence type="ECO:0000256" key="4">
    <source>
        <dbReference type="ARBA" id="ARBA00022679"/>
    </source>
</evidence>
<dbReference type="PROSITE" id="PS50109">
    <property type="entry name" value="HIS_KIN"/>
    <property type="match status" value="1"/>
</dbReference>
<keyword evidence="5" id="KW-0547">Nucleotide-binding</keyword>
<evidence type="ECO:0000313" key="12">
    <source>
        <dbReference type="EMBL" id="AKF05968.1"/>
    </source>
</evidence>
<dbReference type="Pfam" id="PF00072">
    <property type="entry name" value="Response_reg"/>
    <property type="match status" value="1"/>
</dbReference>
<dbReference type="PRINTS" id="PR00344">
    <property type="entry name" value="BCTRLSENSOR"/>
</dbReference>
<dbReference type="SUPFAM" id="SSF52172">
    <property type="entry name" value="CheY-like"/>
    <property type="match status" value="1"/>
</dbReference>
<organism evidence="12 13">
    <name type="scientific">Sandaracinus amylolyticus</name>
    <dbReference type="NCBI Taxonomy" id="927083"/>
    <lineage>
        <taxon>Bacteria</taxon>
        <taxon>Pseudomonadati</taxon>
        <taxon>Myxococcota</taxon>
        <taxon>Polyangia</taxon>
        <taxon>Polyangiales</taxon>
        <taxon>Sandaracinaceae</taxon>
        <taxon>Sandaracinus</taxon>
    </lineage>
</organism>
<dbReference type="Gene3D" id="3.40.50.2300">
    <property type="match status" value="1"/>
</dbReference>
<name>A0A0F6W2Q1_9BACT</name>
<dbReference type="EC" id="2.7.13.3" evidence="2"/>
<evidence type="ECO:0000256" key="3">
    <source>
        <dbReference type="ARBA" id="ARBA00022553"/>
    </source>
</evidence>
<dbReference type="InterPro" id="IPR011006">
    <property type="entry name" value="CheY-like_superfamily"/>
</dbReference>
<evidence type="ECO:0000256" key="5">
    <source>
        <dbReference type="ARBA" id="ARBA00022741"/>
    </source>
</evidence>
<keyword evidence="13" id="KW-1185">Reference proteome</keyword>
<dbReference type="CDD" id="cd00156">
    <property type="entry name" value="REC"/>
    <property type="match status" value="1"/>
</dbReference>
<evidence type="ECO:0000256" key="9">
    <source>
        <dbReference type="PROSITE-ProRule" id="PRU00169"/>
    </source>
</evidence>
<gene>
    <name evidence="12" type="ORF">DB32_003117</name>
</gene>
<dbReference type="Pfam" id="PF02518">
    <property type="entry name" value="HATPase_c"/>
    <property type="match status" value="1"/>
</dbReference>
<evidence type="ECO:0000256" key="1">
    <source>
        <dbReference type="ARBA" id="ARBA00000085"/>
    </source>
</evidence>
<keyword evidence="8" id="KW-0902">Two-component regulatory system</keyword>
<dbReference type="GO" id="GO:0005524">
    <property type="term" value="F:ATP binding"/>
    <property type="evidence" value="ECO:0007669"/>
    <property type="project" value="UniProtKB-KW"/>
</dbReference>
<proteinExistence type="predicted"/>
<dbReference type="AlphaFoldDB" id="A0A0F6W2Q1"/>
<evidence type="ECO:0000256" key="8">
    <source>
        <dbReference type="ARBA" id="ARBA00023012"/>
    </source>
</evidence>
<dbReference type="InterPro" id="IPR003594">
    <property type="entry name" value="HATPase_dom"/>
</dbReference>
<dbReference type="InterPro" id="IPR036097">
    <property type="entry name" value="HisK_dim/P_sf"/>
</dbReference>
<protein>
    <recommendedName>
        <fullName evidence="2">histidine kinase</fullName>
        <ecNumber evidence="2">2.7.13.3</ecNumber>
    </recommendedName>
</protein>
<feature type="modified residue" description="4-aspartylphosphate" evidence="9">
    <location>
        <position position="453"/>
    </location>
</feature>
<dbReference type="STRING" id="927083.DB32_003117"/>
<keyword evidence="7" id="KW-0067">ATP-binding</keyword>
<dbReference type="SUPFAM" id="SSF55874">
    <property type="entry name" value="ATPase domain of HSP90 chaperone/DNA topoisomerase II/histidine kinase"/>
    <property type="match status" value="1"/>
</dbReference>
<dbReference type="SUPFAM" id="SSF47384">
    <property type="entry name" value="Homodimeric domain of signal transducing histidine kinase"/>
    <property type="match status" value="1"/>
</dbReference>
<dbReference type="SMART" id="SM00448">
    <property type="entry name" value="REC"/>
    <property type="match status" value="1"/>
</dbReference>
<dbReference type="InterPro" id="IPR036890">
    <property type="entry name" value="HATPase_C_sf"/>
</dbReference>
<dbReference type="Gene3D" id="1.10.287.130">
    <property type="match status" value="1"/>
</dbReference>
<dbReference type="InterPro" id="IPR001789">
    <property type="entry name" value="Sig_transdc_resp-reg_receiver"/>
</dbReference>
<dbReference type="PANTHER" id="PTHR43065:SF10">
    <property type="entry name" value="PEROXIDE STRESS-ACTIVATED HISTIDINE KINASE MAK3"/>
    <property type="match status" value="1"/>
</dbReference>
<keyword evidence="6 12" id="KW-0418">Kinase</keyword>
<dbReference type="PANTHER" id="PTHR43065">
    <property type="entry name" value="SENSOR HISTIDINE KINASE"/>
    <property type="match status" value="1"/>
</dbReference>
<evidence type="ECO:0000259" key="11">
    <source>
        <dbReference type="PROSITE" id="PS50110"/>
    </source>
</evidence>
<dbReference type="KEGG" id="samy:DB32_003117"/>
<dbReference type="RefSeq" id="WP_053233182.1">
    <property type="nucleotide sequence ID" value="NZ_CP011125.1"/>
</dbReference>